<reference evidence="2" key="1">
    <citation type="submission" date="2016-10" db="EMBL/GenBank/DDBJ databases">
        <authorList>
            <person name="Varghese N."/>
            <person name="Submissions S."/>
        </authorList>
    </citation>
    <scope>NUCLEOTIDE SEQUENCE [LARGE SCALE GENOMIC DNA]</scope>
    <source>
        <strain evidence="2">ANC 5109</strain>
    </source>
</reference>
<dbReference type="PANTHER" id="PTHR35145:SF1">
    <property type="entry name" value="CYTOPLASMIC PROTEIN"/>
    <property type="match status" value="1"/>
</dbReference>
<protein>
    <submittedName>
        <fullName evidence="1">Predicted DNA-binding protein, MmcQ/YjbR family</fullName>
    </submittedName>
</protein>
<gene>
    <name evidence="1" type="ORF">SAMN05421643_12018</name>
</gene>
<dbReference type="STRING" id="595670.SAMN05421643_12018"/>
<sequence>MTGLHQYIAKITLTFPETNCSQPFGEGCDVYKVMDKIFMLSFHLEGKAAVNLKVTPDHGVMLRDIYPYIRTGWHMNKQHWISIYENEDLDPDLVIDLVQSSYDLVVSKLNKVQRQRIAALRAIT</sequence>
<evidence type="ECO:0000313" key="1">
    <source>
        <dbReference type="EMBL" id="SDY67401.1"/>
    </source>
</evidence>
<keyword evidence="1" id="KW-0238">DNA-binding</keyword>
<dbReference type="AlphaFoldDB" id="A0A1H3LSN1"/>
<dbReference type="GO" id="GO:0003677">
    <property type="term" value="F:DNA binding"/>
    <property type="evidence" value="ECO:0007669"/>
    <property type="project" value="UniProtKB-KW"/>
</dbReference>
<organism evidence="1 2">
    <name type="scientific">Acinetobacter kyonggiensis</name>
    <dbReference type="NCBI Taxonomy" id="595670"/>
    <lineage>
        <taxon>Bacteria</taxon>
        <taxon>Pseudomonadati</taxon>
        <taxon>Pseudomonadota</taxon>
        <taxon>Gammaproteobacteria</taxon>
        <taxon>Moraxellales</taxon>
        <taxon>Moraxellaceae</taxon>
        <taxon>Acinetobacter</taxon>
    </lineage>
</organism>
<proteinExistence type="predicted"/>
<name>A0A1H3LSN1_9GAMM</name>
<dbReference type="RefSeq" id="WP_092691734.1">
    <property type="nucleotide sequence ID" value="NZ_FNPK01000020.1"/>
</dbReference>
<accession>A0A1H3LSN1</accession>
<dbReference type="EMBL" id="FNPK01000020">
    <property type="protein sequence ID" value="SDY67401.1"/>
    <property type="molecule type" value="Genomic_DNA"/>
</dbReference>
<dbReference type="InterPro" id="IPR058532">
    <property type="entry name" value="YjbR/MT2646/Rv2570-like"/>
</dbReference>
<dbReference type="InterPro" id="IPR007351">
    <property type="entry name" value="YjbR"/>
</dbReference>
<dbReference type="Gene3D" id="3.90.1150.30">
    <property type="match status" value="1"/>
</dbReference>
<dbReference type="Proteomes" id="UP000199035">
    <property type="component" value="Unassembled WGS sequence"/>
</dbReference>
<keyword evidence="2" id="KW-1185">Reference proteome</keyword>
<dbReference type="PANTHER" id="PTHR35145">
    <property type="entry name" value="CYTOPLASMIC PROTEIN-RELATED"/>
    <property type="match status" value="1"/>
</dbReference>
<dbReference type="Pfam" id="PF04237">
    <property type="entry name" value="YjbR"/>
    <property type="match status" value="1"/>
</dbReference>
<dbReference type="SUPFAM" id="SSF142906">
    <property type="entry name" value="YjbR-like"/>
    <property type="match status" value="1"/>
</dbReference>
<dbReference type="InterPro" id="IPR038056">
    <property type="entry name" value="YjbR-like_sf"/>
</dbReference>
<evidence type="ECO:0000313" key="2">
    <source>
        <dbReference type="Proteomes" id="UP000199035"/>
    </source>
</evidence>